<evidence type="ECO:0000313" key="3">
    <source>
        <dbReference type="EMBL" id="CAD8591486.1"/>
    </source>
</evidence>
<proteinExistence type="predicted"/>
<name>A0A7S0KVG9_MICPS</name>
<dbReference type="PANTHER" id="PTHR14586">
    <property type="entry name" value="THIAMINE-TRIPHOSPHATASE"/>
    <property type="match status" value="1"/>
</dbReference>
<sequence>MASAHVPPRCRLALARPRDTPGLRARTSPAASRDAPRVRSRRAVVMATPASSSDAKTDEENDKASFAIEVERKYDASSVSVETLRETVESLGGVTKGSVTFTDVYYDTPDAALAAKDTWLRARDGAWEIKVPLQGDERRSGGERSVFREVEGAGPCLRELNTALGANPEDGSSDAGTDDEAALAAAMTALGVVPFAEFTTRRAKFELDGASVDVDAASFGHAVCEVEVLCAYASQVPDAEAKVAYVAQRLGLTPLTDSGGKLETYIRRNCPTHVRVLVEAGYLKPEPARAPASKCAGG</sequence>
<dbReference type="AlphaFoldDB" id="A0A7S0KVG9"/>
<dbReference type="GO" id="GO:0050333">
    <property type="term" value="F:thiamine triphosphate phosphatase activity"/>
    <property type="evidence" value="ECO:0007669"/>
    <property type="project" value="InterPro"/>
</dbReference>
<organism evidence="3">
    <name type="scientific">Micromonas pusilla</name>
    <name type="common">Picoplanktonic green alga</name>
    <name type="synonym">Chromulina pusilla</name>
    <dbReference type="NCBI Taxonomy" id="38833"/>
    <lineage>
        <taxon>Eukaryota</taxon>
        <taxon>Viridiplantae</taxon>
        <taxon>Chlorophyta</taxon>
        <taxon>Mamiellophyceae</taxon>
        <taxon>Mamiellales</taxon>
        <taxon>Mamiellaceae</taxon>
        <taxon>Micromonas</taxon>
    </lineage>
</organism>
<dbReference type="PANTHER" id="PTHR14586:SF1">
    <property type="entry name" value="THIAMINE-TRIPHOSPHATASE"/>
    <property type="match status" value="1"/>
</dbReference>
<evidence type="ECO:0000256" key="1">
    <source>
        <dbReference type="SAM" id="MobiDB-lite"/>
    </source>
</evidence>
<dbReference type="GO" id="GO:0000287">
    <property type="term" value="F:magnesium ion binding"/>
    <property type="evidence" value="ECO:0007669"/>
    <property type="project" value="TreeGrafter"/>
</dbReference>
<dbReference type="SUPFAM" id="SSF55154">
    <property type="entry name" value="CYTH-like phosphatases"/>
    <property type="match status" value="1"/>
</dbReference>
<dbReference type="Pfam" id="PF01928">
    <property type="entry name" value="CYTH"/>
    <property type="match status" value="1"/>
</dbReference>
<dbReference type="InterPro" id="IPR033469">
    <property type="entry name" value="CYTH-like_dom_sf"/>
</dbReference>
<protein>
    <recommendedName>
        <fullName evidence="2">CYTH domain-containing protein</fullName>
    </recommendedName>
</protein>
<evidence type="ECO:0000259" key="2">
    <source>
        <dbReference type="PROSITE" id="PS51707"/>
    </source>
</evidence>
<dbReference type="InterPro" id="IPR039582">
    <property type="entry name" value="THTPA"/>
</dbReference>
<feature type="region of interest" description="Disordered" evidence="1">
    <location>
        <begin position="1"/>
        <end position="60"/>
    </location>
</feature>
<dbReference type="EMBL" id="HBEV01011465">
    <property type="protein sequence ID" value="CAD8591486.1"/>
    <property type="molecule type" value="Transcribed_RNA"/>
</dbReference>
<dbReference type="PROSITE" id="PS51707">
    <property type="entry name" value="CYTH"/>
    <property type="match status" value="1"/>
</dbReference>
<dbReference type="InterPro" id="IPR023577">
    <property type="entry name" value="CYTH_domain"/>
</dbReference>
<dbReference type="SMART" id="SM01118">
    <property type="entry name" value="CYTH"/>
    <property type="match status" value="1"/>
</dbReference>
<reference evidence="3" key="1">
    <citation type="submission" date="2021-01" db="EMBL/GenBank/DDBJ databases">
        <authorList>
            <person name="Corre E."/>
            <person name="Pelletier E."/>
            <person name="Niang G."/>
            <person name="Scheremetjew M."/>
            <person name="Finn R."/>
            <person name="Kale V."/>
            <person name="Holt S."/>
            <person name="Cochrane G."/>
            <person name="Meng A."/>
            <person name="Brown T."/>
            <person name="Cohen L."/>
        </authorList>
    </citation>
    <scope>NUCLEOTIDE SEQUENCE</scope>
    <source>
        <strain evidence="3">CCMP494</strain>
    </source>
</reference>
<dbReference type="Gene3D" id="2.40.320.10">
    <property type="entry name" value="Hypothetical Protein Pfu-838710-001"/>
    <property type="match status" value="1"/>
</dbReference>
<dbReference type="GO" id="GO:0042357">
    <property type="term" value="P:thiamine diphosphate metabolic process"/>
    <property type="evidence" value="ECO:0007669"/>
    <property type="project" value="TreeGrafter"/>
</dbReference>
<feature type="domain" description="CYTH" evidence="2">
    <location>
        <begin position="67"/>
        <end position="271"/>
    </location>
</feature>
<accession>A0A7S0KVG9</accession>
<gene>
    <name evidence="3" type="ORF">MSP1404_LOCUS8890</name>
</gene>